<dbReference type="SUPFAM" id="SSF55909">
    <property type="entry name" value="Pentein"/>
    <property type="match status" value="1"/>
</dbReference>
<reference evidence="2 3" key="1">
    <citation type="submission" date="2013-05" db="EMBL/GenBank/DDBJ databases">
        <title>Genome assembly of Chondromyces apiculatus DSM 436.</title>
        <authorList>
            <person name="Sharma G."/>
            <person name="Khatri I."/>
            <person name="Kaur C."/>
            <person name="Mayilraj S."/>
            <person name="Subramanian S."/>
        </authorList>
    </citation>
    <scope>NUCLEOTIDE SEQUENCE [LARGE SCALE GENOMIC DNA]</scope>
    <source>
        <strain evidence="2 3">DSM 436</strain>
    </source>
</reference>
<dbReference type="GO" id="GO:0009446">
    <property type="term" value="P:putrescine biosynthetic process"/>
    <property type="evidence" value="ECO:0007669"/>
    <property type="project" value="InterPro"/>
</dbReference>
<evidence type="ECO:0000313" key="3">
    <source>
        <dbReference type="Proteomes" id="UP000019678"/>
    </source>
</evidence>
<gene>
    <name evidence="2" type="ORF">CAP_4514</name>
</gene>
<dbReference type="Pfam" id="PF04371">
    <property type="entry name" value="PAD_porph"/>
    <property type="match status" value="1"/>
</dbReference>
<name>A0A017T6E9_9BACT</name>
<dbReference type="RefSeq" id="WP_197041300.1">
    <property type="nucleotide sequence ID" value="NZ_ASRX01000034.1"/>
</dbReference>
<dbReference type="GO" id="GO:0047632">
    <property type="term" value="F:agmatine deiminase activity"/>
    <property type="evidence" value="ECO:0007669"/>
    <property type="project" value="TreeGrafter"/>
</dbReference>
<dbReference type="eggNOG" id="COG2957">
    <property type="taxonomic scope" value="Bacteria"/>
</dbReference>
<keyword evidence="3" id="KW-1185">Reference proteome</keyword>
<keyword evidence="1" id="KW-0378">Hydrolase</keyword>
<comment type="caution">
    <text evidence="2">The sequence shown here is derived from an EMBL/GenBank/DDBJ whole genome shotgun (WGS) entry which is preliminary data.</text>
</comment>
<dbReference type="InterPro" id="IPR007466">
    <property type="entry name" value="Peptidyl-Arg-deiminase_porph"/>
</dbReference>
<dbReference type="Proteomes" id="UP000019678">
    <property type="component" value="Unassembled WGS sequence"/>
</dbReference>
<evidence type="ECO:0000256" key="1">
    <source>
        <dbReference type="ARBA" id="ARBA00022801"/>
    </source>
</evidence>
<dbReference type="PROSITE" id="PS51257">
    <property type="entry name" value="PROKAR_LIPOPROTEIN"/>
    <property type="match status" value="1"/>
</dbReference>
<dbReference type="STRING" id="1192034.CAP_4514"/>
<dbReference type="GO" id="GO:0004668">
    <property type="term" value="F:protein-arginine deiminase activity"/>
    <property type="evidence" value="ECO:0007669"/>
    <property type="project" value="InterPro"/>
</dbReference>
<accession>A0A017T6E9</accession>
<evidence type="ECO:0000313" key="2">
    <source>
        <dbReference type="EMBL" id="EYF04375.1"/>
    </source>
</evidence>
<protein>
    <submittedName>
        <fullName evidence="2">Agmatine deiminase</fullName>
    </submittedName>
</protein>
<dbReference type="Gene3D" id="3.75.10.10">
    <property type="entry name" value="L-arginine/glycine Amidinotransferase, Chain A"/>
    <property type="match status" value="1"/>
</dbReference>
<dbReference type="PANTHER" id="PTHR31377:SF0">
    <property type="entry name" value="AGMATINE DEIMINASE-RELATED"/>
    <property type="match status" value="1"/>
</dbReference>
<dbReference type="PANTHER" id="PTHR31377">
    <property type="entry name" value="AGMATINE DEIMINASE-RELATED"/>
    <property type="match status" value="1"/>
</dbReference>
<dbReference type="EMBL" id="ASRX01000034">
    <property type="protein sequence ID" value="EYF04375.1"/>
    <property type="molecule type" value="Genomic_DNA"/>
</dbReference>
<sequence>MKPLFSWNVSAWMGLVFLGGVGCASIDDAAIRVEAGADVDRLAEVEQKNTPTPSTSSAYRLPGEWESQKSLWIAWPTYDSTQDLPREPVYLDLVEATHGHIELDVVVATHAEVNYVKDRLDDEGIPRSHLRFRVIPSVMDIWLRDTGPMFLKRKIGNTNTYATAASDFGFNSWGYQNRTSISPWDSSVLDRDIATTLGLSGNDLRSSSMISEGGAIESNGNGTMFITEAVALQRNPGMTKTQIENVYKDRLGMKKIIWLKQGVPEDDLTFWRNKGLPSNVYTTLTVGGHTDEFVRFVDQDTVLLAEVTSAEAAADPIAALARTRLEAVRAVIDSATTYEGQDIEIIRVPAATLLYKQMGPGDSTYDYITSLTFDDGSTIPTGAPVNTVLATSYMNYVIANDVILMPAYWKSGRPASIKTKDDQMAAKLKAVFPTRTVVRINPEALNAGGGGLHCITQQQPN</sequence>
<dbReference type="AlphaFoldDB" id="A0A017T6E9"/>
<organism evidence="2 3">
    <name type="scientific">Chondromyces apiculatus DSM 436</name>
    <dbReference type="NCBI Taxonomy" id="1192034"/>
    <lineage>
        <taxon>Bacteria</taxon>
        <taxon>Pseudomonadati</taxon>
        <taxon>Myxococcota</taxon>
        <taxon>Polyangia</taxon>
        <taxon>Polyangiales</taxon>
        <taxon>Polyangiaceae</taxon>
        <taxon>Chondromyces</taxon>
    </lineage>
</organism>
<proteinExistence type="predicted"/>